<dbReference type="PANTHER" id="PTHR12993:SF30">
    <property type="entry name" value="N-ACETYL-ALPHA-D-GLUCOSAMINYL L-MALATE DEACETYLASE 1"/>
    <property type="match status" value="1"/>
</dbReference>
<dbReference type="SUPFAM" id="SSF102588">
    <property type="entry name" value="LmbE-like"/>
    <property type="match status" value="1"/>
</dbReference>
<protein>
    <submittedName>
        <fullName evidence="1">Bacillithiol biosynthesis deacetylase BshB1</fullName>
    </submittedName>
</protein>
<dbReference type="EMBL" id="CP119317">
    <property type="protein sequence ID" value="WEK55726.1"/>
    <property type="molecule type" value="Genomic_DNA"/>
</dbReference>
<evidence type="ECO:0000313" key="1">
    <source>
        <dbReference type="EMBL" id="WEK55726.1"/>
    </source>
</evidence>
<dbReference type="Proteomes" id="UP001178662">
    <property type="component" value="Chromosome"/>
</dbReference>
<dbReference type="InterPro" id="IPR023842">
    <property type="entry name" value="Bacillithiol_biosynth_BshB1"/>
</dbReference>
<dbReference type="GO" id="GO:0016811">
    <property type="term" value="F:hydrolase activity, acting on carbon-nitrogen (but not peptide) bonds, in linear amides"/>
    <property type="evidence" value="ECO:0007669"/>
    <property type="project" value="TreeGrafter"/>
</dbReference>
<keyword evidence="2" id="KW-1185">Reference proteome</keyword>
<dbReference type="GO" id="GO:0071793">
    <property type="term" value="P:bacillithiol biosynthetic process"/>
    <property type="evidence" value="ECO:0007669"/>
    <property type="project" value="InterPro"/>
</dbReference>
<reference evidence="1" key="1">
    <citation type="submission" date="2023-03" db="EMBL/GenBank/DDBJ databases">
        <title>Andean soil-derived lignocellulolytic bacterial consortium as a source of novel taxa and putative plastic-active enzymes.</title>
        <authorList>
            <person name="Diaz-Garcia L."/>
            <person name="Chuvochina M."/>
            <person name="Feuerriegel G."/>
            <person name="Bunk B."/>
            <person name="Sproer C."/>
            <person name="Streit W.R."/>
            <person name="Rodriguez L.M."/>
            <person name="Overmann J."/>
            <person name="Jimenez D.J."/>
        </authorList>
    </citation>
    <scope>NUCLEOTIDE SEQUENCE</scope>
    <source>
        <strain evidence="1">MAG 2441</strain>
    </source>
</reference>
<name>A0AA95EZD5_9BACL</name>
<sequence length="239" mass="26872">MSSDRTVERVKLDILVFAAHPDDAEIGMGGTIIKHSRDGMRIGIIDLTYAELSSNGDVDTRQQEAALASDRLGLSVRGNLGLPDRGLSIVPDQIDRVMEAIRYYQPRLVFAPYSVDRHPDHIACSRIVQEAVFNAKLRRYQPETEAWTVDQLLFYMINDFHTPQMLVDISDVLEQKMDALKAYRSQFMPDKLLADWVDTPLTGAYLDAVVARDQLFGATRRLAYAEGFIAAGPIVMNRL</sequence>
<dbReference type="InterPro" id="IPR003737">
    <property type="entry name" value="GlcNAc_PI_deacetylase-related"/>
</dbReference>
<gene>
    <name evidence="1" type="primary">bshB1</name>
    <name evidence="1" type="ORF">P0Y55_06685</name>
</gene>
<accession>A0AA95EZD5</accession>
<evidence type="ECO:0000313" key="2">
    <source>
        <dbReference type="Proteomes" id="UP001178662"/>
    </source>
</evidence>
<proteinExistence type="predicted"/>
<dbReference type="PANTHER" id="PTHR12993">
    <property type="entry name" value="N-ACETYLGLUCOSAMINYL-PHOSPHATIDYLINOSITOL DE-N-ACETYLASE-RELATED"/>
    <property type="match status" value="1"/>
</dbReference>
<organism evidence="1 2">
    <name type="scientific">Candidatus Cohnella colombiensis</name>
    <dbReference type="NCBI Taxonomy" id="3121368"/>
    <lineage>
        <taxon>Bacteria</taxon>
        <taxon>Bacillati</taxon>
        <taxon>Bacillota</taxon>
        <taxon>Bacilli</taxon>
        <taxon>Bacillales</taxon>
        <taxon>Paenibacillaceae</taxon>
        <taxon>Cohnella</taxon>
    </lineage>
</organism>
<dbReference type="GO" id="GO:0019213">
    <property type="term" value="F:deacetylase activity"/>
    <property type="evidence" value="ECO:0007669"/>
    <property type="project" value="InterPro"/>
</dbReference>
<dbReference type="Pfam" id="PF02585">
    <property type="entry name" value="PIG-L"/>
    <property type="match status" value="1"/>
</dbReference>
<dbReference type="Gene3D" id="3.40.50.10320">
    <property type="entry name" value="LmbE-like"/>
    <property type="match status" value="1"/>
</dbReference>
<dbReference type="InterPro" id="IPR024078">
    <property type="entry name" value="LmbE-like_dom_sf"/>
</dbReference>
<dbReference type="AlphaFoldDB" id="A0AA95EZD5"/>
<dbReference type="NCBIfam" id="TIGR04001">
    <property type="entry name" value="thiol_BshB1"/>
    <property type="match status" value="1"/>
</dbReference>